<keyword evidence="12" id="KW-1185">Reference proteome</keyword>
<keyword evidence="2 10" id="KW-0963">Cytoplasm</keyword>
<evidence type="ECO:0000256" key="10">
    <source>
        <dbReference type="HAMAP-Rule" id="MF_00019"/>
    </source>
</evidence>
<keyword evidence="6 10" id="KW-0594">Phospholipid biosynthesis</keyword>
<evidence type="ECO:0000313" key="12">
    <source>
        <dbReference type="Proteomes" id="UP000242432"/>
    </source>
</evidence>
<evidence type="ECO:0000256" key="3">
    <source>
        <dbReference type="ARBA" id="ARBA00022516"/>
    </source>
</evidence>
<accession>A0A1T4VGJ3</accession>
<dbReference type="HAMAP" id="MF_00019">
    <property type="entry name" value="PlsX"/>
    <property type="match status" value="1"/>
</dbReference>
<organism evidence="11 12">
    <name type="scientific">Succinivibrio dextrinosolvens DSM 3072</name>
    <dbReference type="NCBI Taxonomy" id="1123324"/>
    <lineage>
        <taxon>Bacteria</taxon>
        <taxon>Pseudomonadati</taxon>
        <taxon>Pseudomonadota</taxon>
        <taxon>Gammaproteobacteria</taxon>
        <taxon>Aeromonadales</taxon>
        <taxon>Succinivibrionaceae</taxon>
        <taxon>Succinivibrio</taxon>
    </lineage>
</organism>
<evidence type="ECO:0000256" key="8">
    <source>
        <dbReference type="ARBA" id="ARBA00024069"/>
    </source>
</evidence>
<dbReference type="SUPFAM" id="SSF53659">
    <property type="entry name" value="Isocitrate/Isopropylmalate dehydrogenase-like"/>
    <property type="match status" value="1"/>
</dbReference>
<dbReference type="STRING" id="83771.SAMN02910357_01185"/>
<keyword evidence="7 10" id="KW-1208">Phospholipid metabolism</keyword>
<dbReference type="InterPro" id="IPR003664">
    <property type="entry name" value="FA_synthesis"/>
</dbReference>
<dbReference type="PANTHER" id="PTHR30100:SF1">
    <property type="entry name" value="PHOSPHATE ACYLTRANSFERASE"/>
    <property type="match status" value="1"/>
</dbReference>
<dbReference type="GO" id="GO:0005737">
    <property type="term" value="C:cytoplasm"/>
    <property type="evidence" value="ECO:0007669"/>
    <property type="project" value="UniProtKB-SubCell"/>
</dbReference>
<comment type="pathway">
    <text evidence="10">Lipid metabolism; phospholipid metabolism.</text>
</comment>
<dbReference type="PANTHER" id="PTHR30100">
    <property type="entry name" value="FATTY ACID/PHOSPHOLIPID SYNTHESIS PROTEIN PLSX"/>
    <property type="match status" value="1"/>
</dbReference>
<keyword evidence="3 10" id="KW-0444">Lipid biosynthesis</keyword>
<evidence type="ECO:0000256" key="7">
    <source>
        <dbReference type="ARBA" id="ARBA00023264"/>
    </source>
</evidence>
<dbReference type="InterPro" id="IPR012281">
    <property type="entry name" value="Phospholipid_synth_PlsX-like"/>
</dbReference>
<comment type="similarity">
    <text evidence="10">Belongs to the PlsX family.</text>
</comment>
<evidence type="ECO:0000256" key="1">
    <source>
        <dbReference type="ARBA" id="ARBA00001232"/>
    </source>
</evidence>
<dbReference type="EMBL" id="FUXX01000024">
    <property type="protein sequence ID" value="SKA64090.1"/>
    <property type="molecule type" value="Genomic_DNA"/>
</dbReference>
<comment type="catalytic activity">
    <reaction evidence="1 10">
        <text>a fatty acyl-[ACP] + phosphate = an acyl phosphate + holo-[ACP]</text>
        <dbReference type="Rhea" id="RHEA:42292"/>
        <dbReference type="Rhea" id="RHEA-COMP:9685"/>
        <dbReference type="Rhea" id="RHEA-COMP:14125"/>
        <dbReference type="ChEBI" id="CHEBI:43474"/>
        <dbReference type="ChEBI" id="CHEBI:59918"/>
        <dbReference type="ChEBI" id="CHEBI:64479"/>
        <dbReference type="ChEBI" id="CHEBI:138651"/>
        <dbReference type="EC" id="2.3.1.274"/>
    </reaction>
</comment>
<sequence length="322" mass="34497">MNNDINITVALDGTGGDNVDAKTVASAVRFALVLYPNIKIKVYGSQKLKVALAFEKVDSSRYEFIDAPECIPQDEDPRAVLEGYRTSAMRRVIEAVKNKEADVAVSSGGTGPLVSLSRHILGTIGGLRPALCAKIPAGPSKYSLMLDLGANASSNAKDLHDFAFLGQAAYQCFYNVSKPRVCVLNVGSERNKGSALVKEARDLIEQDHSLNCYGFVEADKLFTDDADVIVTDGFTGNVALKAAEGVASAFLNAQGMKKFFSKLARPEWLQPWQYNGSVLLGVDGLVIKSHASAGKEAVAVALVEAAKTAQLNLVESIREKLQ</sequence>
<evidence type="ECO:0000256" key="6">
    <source>
        <dbReference type="ARBA" id="ARBA00023209"/>
    </source>
</evidence>
<gene>
    <name evidence="10" type="primary">plsX</name>
    <name evidence="11" type="ORF">SAMN02745213_01488</name>
</gene>
<protein>
    <recommendedName>
        <fullName evidence="8 10">Phosphate acyltransferase</fullName>
        <ecNumber evidence="8 10">2.3.1.274</ecNumber>
    </recommendedName>
    <alternativeName>
        <fullName evidence="10">Acyl-ACP phosphotransacylase</fullName>
    </alternativeName>
    <alternativeName>
        <fullName evidence="10">Acyl-[acyl-carrier-protein]--phosphate acyltransferase</fullName>
    </alternativeName>
    <alternativeName>
        <fullName evidence="10">Phosphate-acyl-ACP acyltransferase</fullName>
    </alternativeName>
</protein>
<keyword evidence="5 10" id="KW-0443">Lipid metabolism</keyword>
<evidence type="ECO:0000256" key="5">
    <source>
        <dbReference type="ARBA" id="ARBA00023098"/>
    </source>
</evidence>
<proteinExistence type="inferred from homology"/>
<evidence type="ECO:0000256" key="4">
    <source>
        <dbReference type="ARBA" id="ARBA00022679"/>
    </source>
</evidence>
<dbReference type="UniPathway" id="UPA00085"/>
<comment type="subunit">
    <text evidence="9 10">Homodimer. Probably interacts with PlsY.</text>
</comment>
<dbReference type="Pfam" id="PF02504">
    <property type="entry name" value="FA_synthesis"/>
    <property type="match status" value="1"/>
</dbReference>
<dbReference type="GO" id="GO:0043811">
    <property type="term" value="F:phosphate:acyl-[acyl carrier protein] acyltransferase activity"/>
    <property type="evidence" value="ECO:0007669"/>
    <property type="project" value="UniProtKB-UniRule"/>
</dbReference>
<dbReference type="Gene3D" id="3.40.718.10">
    <property type="entry name" value="Isopropylmalate Dehydrogenase"/>
    <property type="match status" value="1"/>
</dbReference>
<dbReference type="RefSeq" id="WP_159443053.1">
    <property type="nucleotide sequence ID" value="NZ_FUXX01000024.1"/>
</dbReference>
<dbReference type="Proteomes" id="UP000242432">
    <property type="component" value="Unassembled WGS sequence"/>
</dbReference>
<evidence type="ECO:0000313" key="11">
    <source>
        <dbReference type="EMBL" id="SKA64090.1"/>
    </source>
</evidence>
<comment type="subcellular location">
    <subcellularLocation>
        <location evidence="10">Cytoplasm</location>
    </subcellularLocation>
    <text evidence="10">Associated with the membrane possibly through PlsY.</text>
</comment>
<evidence type="ECO:0000256" key="9">
    <source>
        <dbReference type="ARBA" id="ARBA00046608"/>
    </source>
</evidence>
<comment type="function">
    <text evidence="10">Catalyzes the reversible formation of acyl-phosphate (acyl-PO(4)) from acyl-[acyl-carrier-protein] (acyl-ACP). This enzyme utilizes acyl-ACP as fatty acyl donor, but not acyl-CoA.</text>
</comment>
<keyword evidence="4 10" id="KW-0808">Transferase</keyword>
<keyword evidence="11" id="KW-0012">Acyltransferase</keyword>
<dbReference type="PIRSF" id="PIRSF002465">
    <property type="entry name" value="Phsphlp_syn_PlsX"/>
    <property type="match status" value="1"/>
</dbReference>
<reference evidence="12" key="1">
    <citation type="submission" date="2017-02" db="EMBL/GenBank/DDBJ databases">
        <authorList>
            <person name="Varghese N."/>
            <person name="Submissions S."/>
        </authorList>
    </citation>
    <scope>NUCLEOTIDE SEQUENCE [LARGE SCALE GENOMIC DNA]</scope>
    <source>
        <strain evidence="12">DSM 3072</strain>
    </source>
</reference>
<evidence type="ECO:0000256" key="2">
    <source>
        <dbReference type="ARBA" id="ARBA00022490"/>
    </source>
</evidence>
<dbReference type="EC" id="2.3.1.274" evidence="8 10"/>
<dbReference type="GO" id="GO:0008654">
    <property type="term" value="P:phospholipid biosynthetic process"/>
    <property type="evidence" value="ECO:0007669"/>
    <property type="project" value="UniProtKB-KW"/>
</dbReference>
<dbReference type="GO" id="GO:0006633">
    <property type="term" value="P:fatty acid biosynthetic process"/>
    <property type="evidence" value="ECO:0007669"/>
    <property type="project" value="UniProtKB-UniRule"/>
</dbReference>
<dbReference type="AlphaFoldDB" id="A0A1T4VGJ3"/>
<name>A0A1T4VGJ3_9GAMM</name>